<dbReference type="GO" id="GO:0005524">
    <property type="term" value="F:ATP binding"/>
    <property type="evidence" value="ECO:0007669"/>
    <property type="project" value="InterPro"/>
</dbReference>
<dbReference type="PROSITE" id="PS50011">
    <property type="entry name" value="PROTEIN_KINASE_DOM"/>
    <property type="match status" value="1"/>
</dbReference>
<dbReference type="Proteomes" id="UP001212997">
    <property type="component" value="Unassembled WGS sequence"/>
</dbReference>
<dbReference type="Pfam" id="PF07714">
    <property type="entry name" value="PK_Tyr_Ser-Thr"/>
    <property type="match status" value="1"/>
</dbReference>
<evidence type="ECO:0000259" key="1">
    <source>
        <dbReference type="PROSITE" id="PS50011"/>
    </source>
</evidence>
<feature type="domain" description="Protein kinase" evidence="1">
    <location>
        <begin position="161"/>
        <end position="439"/>
    </location>
</feature>
<dbReference type="PANTHER" id="PTHR44329">
    <property type="entry name" value="SERINE/THREONINE-PROTEIN KINASE TNNI3K-RELATED"/>
    <property type="match status" value="1"/>
</dbReference>
<dbReference type="Gene3D" id="1.10.510.10">
    <property type="entry name" value="Transferase(Phosphotransferase) domain 1"/>
    <property type="match status" value="1"/>
</dbReference>
<dbReference type="InterPro" id="IPR011009">
    <property type="entry name" value="Kinase-like_dom_sf"/>
</dbReference>
<dbReference type="InterPro" id="IPR000719">
    <property type="entry name" value="Prot_kinase_dom"/>
</dbReference>
<dbReference type="PANTHER" id="PTHR44329:SF214">
    <property type="entry name" value="PROTEIN KINASE DOMAIN-CONTAINING PROTEIN"/>
    <property type="match status" value="1"/>
</dbReference>
<dbReference type="SUPFAM" id="SSF56112">
    <property type="entry name" value="Protein kinase-like (PK-like)"/>
    <property type="match status" value="1"/>
</dbReference>
<evidence type="ECO:0000313" key="2">
    <source>
        <dbReference type="EMBL" id="KAJ3483866.1"/>
    </source>
</evidence>
<dbReference type="InterPro" id="IPR051681">
    <property type="entry name" value="Ser/Thr_Kinases-Pseudokinases"/>
</dbReference>
<comment type="caution">
    <text evidence="2">The sequence shown here is derived from an EMBL/GenBank/DDBJ whole genome shotgun (WGS) entry which is preliminary data.</text>
</comment>
<organism evidence="2 3">
    <name type="scientific">Meripilus lineatus</name>
    <dbReference type="NCBI Taxonomy" id="2056292"/>
    <lineage>
        <taxon>Eukaryota</taxon>
        <taxon>Fungi</taxon>
        <taxon>Dikarya</taxon>
        <taxon>Basidiomycota</taxon>
        <taxon>Agaricomycotina</taxon>
        <taxon>Agaricomycetes</taxon>
        <taxon>Polyporales</taxon>
        <taxon>Meripilaceae</taxon>
        <taxon>Meripilus</taxon>
    </lineage>
</organism>
<protein>
    <recommendedName>
        <fullName evidence="1">Protein kinase domain-containing protein</fullName>
    </recommendedName>
</protein>
<accession>A0AAD5V2G4</accession>
<dbReference type="AlphaFoldDB" id="A0AAD5V2G4"/>
<dbReference type="GO" id="GO:0004674">
    <property type="term" value="F:protein serine/threonine kinase activity"/>
    <property type="evidence" value="ECO:0007669"/>
    <property type="project" value="TreeGrafter"/>
</dbReference>
<sequence length="443" mass="49957">MNAPTTDPNSNTWSKWLRTFFARVSTKFTTAPVMKPDEPLLQMPKDLYLMENAAKSGEARKLILSKLKSHTQAQGDTVPDVFQVMMEAFESHERNPKVNALRDNEAQVALDILLGISSGDDGVYCEIVLEFARRLVRRRMQKLACMSSRLPSRMVVKNVTRQSKNASTPGAFADVYQGRYDDDDVAIKHLRALHASTEPIERVKKLLYREAILWFSVDHKNILKFRGVCFDHEDLQGTCMVLQWAQNKDVATYLDVLITQSDPLVLGPAYTRTINQWLYEIAQGLQYLHAHNIVHGDLRGANVLIDGNGNVLLADFGLAVIADVGNSFTEHHGINCTPFTAPELFDVQGDDDIVRPTRETDIYSFAMTCIELYTNAKPFPQATPVQVMAMVMKAIRPSRPSTKDRCFSDPMWNLVETCWCQKKEGRPSADQVVETMSRVVNAQ</sequence>
<name>A0AAD5V2G4_9APHY</name>
<reference evidence="2" key="1">
    <citation type="submission" date="2022-07" db="EMBL/GenBank/DDBJ databases">
        <title>Genome Sequence of Physisporinus lineatus.</title>
        <authorList>
            <person name="Buettner E."/>
        </authorList>
    </citation>
    <scope>NUCLEOTIDE SEQUENCE</scope>
    <source>
        <strain evidence="2">VT162</strain>
    </source>
</reference>
<evidence type="ECO:0000313" key="3">
    <source>
        <dbReference type="Proteomes" id="UP001212997"/>
    </source>
</evidence>
<dbReference type="InterPro" id="IPR008266">
    <property type="entry name" value="Tyr_kinase_AS"/>
</dbReference>
<proteinExistence type="predicted"/>
<keyword evidence="3" id="KW-1185">Reference proteome</keyword>
<dbReference type="InterPro" id="IPR001245">
    <property type="entry name" value="Ser-Thr/Tyr_kinase_cat_dom"/>
</dbReference>
<gene>
    <name evidence="2" type="ORF">NLI96_g6021</name>
</gene>
<dbReference type="EMBL" id="JANAWD010000211">
    <property type="protein sequence ID" value="KAJ3483866.1"/>
    <property type="molecule type" value="Genomic_DNA"/>
</dbReference>
<dbReference type="PROSITE" id="PS00109">
    <property type="entry name" value="PROTEIN_KINASE_TYR"/>
    <property type="match status" value="1"/>
</dbReference>